<organism evidence="3 4">
    <name type="scientific">Trichinella spiralis</name>
    <name type="common">Trichina worm</name>
    <dbReference type="NCBI Taxonomy" id="6334"/>
    <lineage>
        <taxon>Eukaryota</taxon>
        <taxon>Metazoa</taxon>
        <taxon>Ecdysozoa</taxon>
        <taxon>Nematoda</taxon>
        <taxon>Enoplea</taxon>
        <taxon>Dorylaimia</taxon>
        <taxon>Trichinellida</taxon>
        <taxon>Trichinellidae</taxon>
        <taxon>Trichinella</taxon>
    </lineage>
</organism>
<keyword evidence="3" id="KW-0645">Protease</keyword>
<sequence length="81" mass="9238">MHYVASVKRKENNQPTNQLTTSKDYYNSCAIYLTALLEHCQLNYSRGKEERHASASVEAANLRRDLSSSNETKNLSKISMK</sequence>
<reference evidence="3 4" key="2">
    <citation type="submission" date="2024-07" db="EMBL/GenBank/DDBJ databases">
        <title>Enhanced genomic and transcriptomic resources for Trichinella pseudospiralis and T. spiralis underpin the discovery of pronounced molecular differences between stages and species.</title>
        <authorList>
            <person name="Pasi K.K."/>
            <person name="La Rosa G."/>
            <person name="Gomez-Morales M.A."/>
            <person name="Tosini F."/>
            <person name="Sumanam S."/>
            <person name="Young N.D."/>
            <person name="Chang B.C."/>
            <person name="Robin G.B."/>
        </authorList>
    </citation>
    <scope>NUCLEOTIDE SEQUENCE [LARGE SCALE GENOMIC DNA]</scope>
    <source>
        <strain evidence="3">ISS534</strain>
    </source>
</reference>
<protein>
    <submittedName>
        <fullName evidence="3">Mitochondrial inner membrane protease</fullName>
    </submittedName>
</protein>
<evidence type="ECO:0000313" key="3">
    <source>
        <dbReference type="EMBL" id="KAL1245615.1"/>
    </source>
</evidence>
<keyword evidence="3" id="KW-0378">Hydrolase</keyword>
<reference evidence="3" key="1">
    <citation type="submission" date="2024-06" db="EMBL/GenBank/DDBJ databases">
        <authorList>
            <person name="Korhonen P.K."/>
            <person name="La Rosa G."/>
            <person name="Gomez-Morales M.A."/>
            <person name="Tosini F."/>
            <person name="Sumanam S."/>
            <person name="Young N.D."/>
            <person name="Chang B.C."/>
            <person name="Gasser R.B."/>
        </authorList>
    </citation>
    <scope>NUCLEOTIDE SEQUENCE</scope>
    <source>
        <strain evidence="3">ISS534</strain>
    </source>
</reference>
<keyword evidence="4" id="KW-1185">Reference proteome</keyword>
<dbReference type="GO" id="GO:0008233">
    <property type="term" value="F:peptidase activity"/>
    <property type="evidence" value="ECO:0007669"/>
    <property type="project" value="UniProtKB-KW"/>
</dbReference>
<feature type="region of interest" description="Disordered" evidence="1">
    <location>
        <begin position="1"/>
        <end position="21"/>
    </location>
</feature>
<feature type="compositionally biased region" description="Polar residues" evidence="1">
    <location>
        <begin position="67"/>
        <end position="81"/>
    </location>
</feature>
<dbReference type="EMBL" id="JBEUSY010000083">
    <property type="protein sequence ID" value="KAL1245615.1"/>
    <property type="molecule type" value="Genomic_DNA"/>
</dbReference>
<accession>A0ABR3KY65</accession>
<feature type="region of interest" description="Disordered" evidence="1">
    <location>
        <begin position="47"/>
        <end position="81"/>
    </location>
</feature>
<evidence type="ECO:0000256" key="1">
    <source>
        <dbReference type="SAM" id="MobiDB-lite"/>
    </source>
</evidence>
<evidence type="ECO:0000313" key="2">
    <source>
        <dbReference type="EMBL" id="KAL1242881.1"/>
    </source>
</evidence>
<proteinExistence type="predicted"/>
<name>A0ABR3KY65_TRISP</name>
<dbReference type="EMBL" id="JBEUSY010000179">
    <property type="protein sequence ID" value="KAL1242881.1"/>
    <property type="molecule type" value="Genomic_DNA"/>
</dbReference>
<dbReference type="Proteomes" id="UP001558632">
    <property type="component" value="Unassembled WGS sequence"/>
</dbReference>
<comment type="caution">
    <text evidence="3">The sequence shown here is derived from an EMBL/GenBank/DDBJ whole genome shotgun (WGS) entry which is preliminary data.</text>
</comment>
<dbReference type="GO" id="GO:0006508">
    <property type="term" value="P:proteolysis"/>
    <property type="evidence" value="ECO:0007669"/>
    <property type="project" value="UniProtKB-KW"/>
</dbReference>
<evidence type="ECO:0000313" key="4">
    <source>
        <dbReference type="Proteomes" id="UP001558632"/>
    </source>
</evidence>
<gene>
    <name evidence="3" type="ORF">TSPI_00605</name>
    <name evidence="2" type="ORF">TSPI_05215</name>
</gene>